<name>A0A9P5Q2J3_9AGAR</name>
<accession>A0A9P5Q2J3</accession>
<reference evidence="2" key="1">
    <citation type="submission" date="2020-11" db="EMBL/GenBank/DDBJ databases">
        <authorList>
            <consortium name="DOE Joint Genome Institute"/>
            <person name="Ahrendt S."/>
            <person name="Riley R."/>
            <person name="Andreopoulos W."/>
            <person name="Labutti K."/>
            <person name="Pangilinan J."/>
            <person name="Ruiz-Duenas F.J."/>
            <person name="Barrasa J.M."/>
            <person name="Sanchez-Garcia M."/>
            <person name="Camarero S."/>
            <person name="Miyauchi S."/>
            <person name="Serrano A."/>
            <person name="Linde D."/>
            <person name="Babiker R."/>
            <person name="Drula E."/>
            <person name="Ayuso-Fernandez I."/>
            <person name="Pacheco R."/>
            <person name="Padilla G."/>
            <person name="Ferreira P."/>
            <person name="Barriuso J."/>
            <person name="Kellner H."/>
            <person name="Castanera R."/>
            <person name="Alfaro M."/>
            <person name="Ramirez L."/>
            <person name="Pisabarro A.G."/>
            <person name="Kuo A."/>
            <person name="Tritt A."/>
            <person name="Lipzen A."/>
            <person name="He G."/>
            <person name="Yan M."/>
            <person name="Ng V."/>
            <person name="Cullen D."/>
            <person name="Martin F."/>
            <person name="Rosso M.-N."/>
            <person name="Henrissat B."/>
            <person name="Hibbett D."/>
            <person name="Martinez A.T."/>
            <person name="Grigoriev I.V."/>
        </authorList>
    </citation>
    <scope>NUCLEOTIDE SEQUENCE</scope>
    <source>
        <strain evidence="2">AH 40177</strain>
    </source>
</reference>
<evidence type="ECO:0000256" key="1">
    <source>
        <dbReference type="SAM" id="SignalP"/>
    </source>
</evidence>
<dbReference type="EMBL" id="JADNRY010000004">
    <property type="protein sequence ID" value="KAF9077189.1"/>
    <property type="molecule type" value="Genomic_DNA"/>
</dbReference>
<comment type="caution">
    <text evidence="2">The sequence shown here is derived from an EMBL/GenBank/DDBJ whole genome shotgun (WGS) entry which is preliminary data.</text>
</comment>
<feature type="signal peptide" evidence="1">
    <location>
        <begin position="1"/>
        <end position="19"/>
    </location>
</feature>
<keyword evidence="3" id="KW-1185">Reference proteome</keyword>
<proteinExistence type="predicted"/>
<feature type="chain" id="PRO_5040227067" evidence="1">
    <location>
        <begin position="20"/>
        <end position="72"/>
    </location>
</feature>
<keyword evidence="1" id="KW-0732">Signal</keyword>
<dbReference type="AlphaFoldDB" id="A0A9P5Q2J3"/>
<gene>
    <name evidence="2" type="ORF">BDP27DRAFT_1311968</name>
</gene>
<evidence type="ECO:0000313" key="2">
    <source>
        <dbReference type="EMBL" id="KAF9077189.1"/>
    </source>
</evidence>
<dbReference type="OrthoDB" id="2816957at2759"/>
<organism evidence="2 3">
    <name type="scientific">Rhodocollybia butyracea</name>
    <dbReference type="NCBI Taxonomy" id="206335"/>
    <lineage>
        <taxon>Eukaryota</taxon>
        <taxon>Fungi</taxon>
        <taxon>Dikarya</taxon>
        <taxon>Basidiomycota</taxon>
        <taxon>Agaricomycotina</taxon>
        <taxon>Agaricomycetes</taxon>
        <taxon>Agaricomycetidae</taxon>
        <taxon>Agaricales</taxon>
        <taxon>Marasmiineae</taxon>
        <taxon>Omphalotaceae</taxon>
        <taxon>Rhodocollybia</taxon>
    </lineage>
</organism>
<evidence type="ECO:0000313" key="3">
    <source>
        <dbReference type="Proteomes" id="UP000772434"/>
    </source>
</evidence>
<sequence>MFRLNAVLLLIQAIVIVHGLPEPRTENLDICGWGGQYPPYCASGYTCCGPLLEINGTTYGSGCFPQGGPCPR</sequence>
<protein>
    <submittedName>
        <fullName evidence="2">Uncharacterized protein</fullName>
    </submittedName>
</protein>
<dbReference type="Proteomes" id="UP000772434">
    <property type="component" value="Unassembled WGS sequence"/>
</dbReference>